<comment type="caution">
    <text evidence="1">The sequence shown here is derived from an EMBL/GenBank/DDBJ whole genome shotgun (WGS) entry which is preliminary data.</text>
</comment>
<reference evidence="1" key="1">
    <citation type="submission" date="2022-07" db="EMBL/GenBank/DDBJ databases">
        <title>Taxonomy of Novel Oxalotrophic and Methylotrophic Bacteria.</title>
        <authorList>
            <person name="Sahin N."/>
            <person name="Tani A."/>
        </authorList>
    </citation>
    <scope>NUCLEOTIDE SEQUENCE</scope>
    <source>
        <strain evidence="1">Y10</strain>
    </source>
</reference>
<protein>
    <recommendedName>
        <fullName evidence="3">LamG domain-containing protein</fullName>
    </recommendedName>
</protein>
<dbReference type="RefSeq" id="WP_281763417.1">
    <property type="nucleotide sequence ID" value="NZ_BRVO01000001.1"/>
</dbReference>
<dbReference type="InterPro" id="IPR013320">
    <property type="entry name" value="ConA-like_dom_sf"/>
</dbReference>
<evidence type="ECO:0000313" key="2">
    <source>
        <dbReference type="Proteomes" id="UP001143543"/>
    </source>
</evidence>
<keyword evidence="2" id="KW-1185">Reference proteome</keyword>
<dbReference type="EMBL" id="BRVO01000001">
    <property type="protein sequence ID" value="GLB47750.1"/>
    <property type="molecule type" value="Genomic_DNA"/>
</dbReference>
<sequence>MLNNYIFARANGKYQRNLVAYLSFDDNLIKDFTGNHEVKVNNNVMIDDLNHVGTGKSASFNRNSSSYLELSQSSDFTLNSEYTISFWIRLSSLNNFEIISKRQTTTTNLEFQFSYMSSGELRFRLWSMDVNHYIGFNFPFSLNLSQWYHLVLTYDGSIHPNGISLYIDSLKMDLSTFYLDSNSFSGVISTEYGLKIGIGGSVNYLDGNIDELGFWKHRIFNQEDVNFIFNNGIGRKP</sequence>
<dbReference type="Pfam" id="PF13385">
    <property type="entry name" value="Laminin_G_3"/>
    <property type="match status" value="1"/>
</dbReference>
<gene>
    <name evidence="1" type="ORF">Y10_01180</name>
</gene>
<evidence type="ECO:0000313" key="1">
    <source>
        <dbReference type="EMBL" id="GLB47750.1"/>
    </source>
</evidence>
<organism evidence="1 2">
    <name type="scientific">Neptunitalea lumnitzerae</name>
    <dbReference type="NCBI Taxonomy" id="2965509"/>
    <lineage>
        <taxon>Bacteria</taxon>
        <taxon>Pseudomonadati</taxon>
        <taxon>Bacteroidota</taxon>
        <taxon>Flavobacteriia</taxon>
        <taxon>Flavobacteriales</taxon>
        <taxon>Flavobacteriaceae</taxon>
        <taxon>Neptunitalea</taxon>
    </lineage>
</organism>
<dbReference type="SUPFAM" id="SSF49899">
    <property type="entry name" value="Concanavalin A-like lectins/glucanases"/>
    <property type="match status" value="1"/>
</dbReference>
<dbReference type="Proteomes" id="UP001143543">
    <property type="component" value="Unassembled WGS sequence"/>
</dbReference>
<name>A0ABQ5MFF5_9FLAO</name>
<dbReference type="Gene3D" id="2.60.120.200">
    <property type="match status" value="1"/>
</dbReference>
<accession>A0ABQ5MFF5</accession>
<proteinExistence type="predicted"/>
<evidence type="ECO:0008006" key="3">
    <source>
        <dbReference type="Google" id="ProtNLM"/>
    </source>
</evidence>